<gene>
    <name evidence="2" type="ORF">IMCC3135_26875</name>
</gene>
<dbReference type="RefSeq" id="WP_088920348.1">
    <property type="nucleotide sequence ID" value="NZ_CP018632.1"/>
</dbReference>
<keyword evidence="3" id="KW-1185">Reference proteome</keyword>
<dbReference type="AlphaFoldDB" id="A0A2Z2P294"/>
<accession>A0A2Z2P294</accession>
<name>A0A2Z2P294_9GAMM</name>
<reference evidence="2 3" key="1">
    <citation type="submission" date="2016-12" db="EMBL/GenBank/DDBJ databases">
        <authorList>
            <person name="Song W.-J."/>
            <person name="Kurnit D.M."/>
        </authorList>
    </citation>
    <scope>NUCLEOTIDE SEQUENCE [LARGE SCALE GENOMIC DNA]</scope>
    <source>
        <strain evidence="2 3">IMCC3135</strain>
    </source>
</reference>
<proteinExistence type="predicted"/>
<evidence type="ECO:0000313" key="3">
    <source>
        <dbReference type="Proteomes" id="UP000250079"/>
    </source>
</evidence>
<feature type="compositionally biased region" description="Polar residues" evidence="1">
    <location>
        <begin position="162"/>
        <end position="190"/>
    </location>
</feature>
<organism evidence="2 3">
    <name type="scientific">Granulosicoccus antarcticus IMCC3135</name>
    <dbReference type="NCBI Taxonomy" id="1192854"/>
    <lineage>
        <taxon>Bacteria</taxon>
        <taxon>Pseudomonadati</taxon>
        <taxon>Pseudomonadota</taxon>
        <taxon>Gammaproteobacteria</taxon>
        <taxon>Chromatiales</taxon>
        <taxon>Granulosicoccaceae</taxon>
        <taxon>Granulosicoccus</taxon>
    </lineage>
</organism>
<dbReference type="KEGG" id="gai:IMCC3135_26875"/>
<evidence type="ECO:0000313" key="2">
    <source>
        <dbReference type="EMBL" id="ASJ75430.1"/>
    </source>
</evidence>
<evidence type="ECO:0000256" key="1">
    <source>
        <dbReference type="SAM" id="MobiDB-lite"/>
    </source>
</evidence>
<feature type="region of interest" description="Disordered" evidence="1">
    <location>
        <begin position="162"/>
        <end position="197"/>
    </location>
</feature>
<protein>
    <submittedName>
        <fullName evidence="2">Uncharacterized protein</fullName>
    </submittedName>
</protein>
<dbReference type="Proteomes" id="UP000250079">
    <property type="component" value="Chromosome"/>
</dbReference>
<dbReference type="OrthoDB" id="9772095at2"/>
<sequence>MPAKDSSDNKLSVSGAHPGSGFRAKAMHTCVTAATSLLLVLSLVAIPGQAQEIDPETDSLPPIIELEQLTEGVADRSQVFTVQIAEDRELQDATFYYRREGQLPFTPAPMEALGNTGYYSVSIPTDRSDLRTIEYYVQARDLSGNRTVSGFAFDPYRRTLQPSIDPLQSSDSSGNAQIRSQTDGAPTTSPRKAGNDSPLLQRRWVQITLGILAVGVVASLAQDDSEDSQVVPLTFNLQ</sequence>
<dbReference type="EMBL" id="CP018632">
    <property type="protein sequence ID" value="ASJ75430.1"/>
    <property type="molecule type" value="Genomic_DNA"/>
</dbReference>